<comment type="caution">
    <text evidence="3">The sequence shown here is derived from an EMBL/GenBank/DDBJ whole genome shotgun (WGS) entry which is preliminary data.</text>
</comment>
<dbReference type="RefSeq" id="WP_126594249.1">
    <property type="nucleotide sequence ID" value="NZ_BIFQ01000001.1"/>
</dbReference>
<organism evidence="3 4">
    <name type="scientific">Dictyobacter aurantiacus</name>
    <dbReference type="NCBI Taxonomy" id="1936993"/>
    <lineage>
        <taxon>Bacteria</taxon>
        <taxon>Bacillati</taxon>
        <taxon>Chloroflexota</taxon>
        <taxon>Ktedonobacteria</taxon>
        <taxon>Ktedonobacterales</taxon>
        <taxon>Dictyobacteraceae</taxon>
        <taxon>Dictyobacter</taxon>
    </lineage>
</organism>
<dbReference type="GO" id="GO:0000287">
    <property type="term" value="F:magnesium ion binding"/>
    <property type="evidence" value="ECO:0007669"/>
    <property type="project" value="InterPro"/>
</dbReference>
<keyword evidence="1 3" id="KW-0808">Transferase</keyword>
<dbReference type="Pfam" id="PF01933">
    <property type="entry name" value="CofD"/>
    <property type="match status" value="1"/>
</dbReference>
<gene>
    <name evidence="3" type="ORF">KDAU_02430</name>
</gene>
<dbReference type="Gene3D" id="3.40.50.10680">
    <property type="entry name" value="CofD-like domains"/>
    <property type="match status" value="1"/>
</dbReference>
<keyword evidence="4" id="KW-1185">Reference proteome</keyword>
<dbReference type="InterPro" id="IPR002882">
    <property type="entry name" value="CofD"/>
</dbReference>
<dbReference type="InterPro" id="IPR038136">
    <property type="entry name" value="CofD-like_dom_sf"/>
</dbReference>
<evidence type="ECO:0000313" key="3">
    <source>
        <dbReference type="EMBL" id="GCE02914.1"/>
    </source>
</evidence>
<dbReference type="OrthoDB" id="7466225at2"/>
<dbReference type="PANTHER" id="PTHR43007">
    <property type="entry name" value="2-PHOSPHO-L-LACTATE TRANSFERASE"/>
    <property type="match status" value="1"/>
</dbReference>
<evidence type="ECO:0000256" key="1">
    <source>
        <dbReference type="ARBA" id="ARBA00022679"/>
    </source>
</evidence>
<dbReference type="InterPro" id="IPR010115">
    <property type="entry name" value="FbiA/CofD"/>
</dbReference>
<sequence length="311" mass="33621">MIVVLAGGVGAARFLQGLVQVVPQEEITVITNTGDDRVFYGLNVSPDTDIVMYTLAGIVDEKNGWGIRGDTFHTMEQLTSYGHEDWFALGDRDLATHIHRTARLREGKSLSEVADELRAHFGLKLRILPMSDQPVATHIQTPAGLFHFEEYMVQRRCSDEVQDVVFVGAKEAKPAPGVLEALKTADAILLAPSNPIVSIGSILAVPGIHDALHETSGMIVAVSPIVGGAPIKGPADKLMRGLHMDVSAVGVARHYRDFLDVMVIDTRDAHLAEAIEDLGIPTSVTNTIMSDSQAKAELARHVLRAAGLDNW</sequence>
<dbReference type="Proteomes" id="UP000287224">
    <property type="component" value="Unassembled WGS sequence"/>
</dbReference>
<dbReference type="CDD" id="cd07186">
    <property type="entry name" value="CofD_like"/>
    <property type="match status" value="1"/>
</dbReference>
<evidence type="ECO:0000313" key="4">
    <source>
        <dbReference type="Proteomes" id="UP000287224"/>
    </source>
</evidence>
<accession>A0A401Z7T2</accession>
<dbReference type="GO" id="GO:0043743">
    <property type="term" value="F:LPPG:FO 2-phospho-L-lactate transferase activity"/>
    <property type="evidence" value="ECO:0007669"/>
    <property type="project" value="InterPro"/>
</dbReference>
<name>A0A401Z7T2_9CHLR</name>
<proteinExistence type="inferred from homology"/>
<protein>
    <submittedName>
        <fullName evidence="3">LPPG--FO 2-phospho-L-lactate transferase</fullName>
    </submittedName>
</protein>
<dbReference type="HAMAP" id="MF_01257">
    <property type="entry name" value="CofD"/>
    <property type="match status" value="1"/>
</dbReference>
<reference evidence="4" key="1">
    <citation type="submission" date="2018-12" db="EMBL/GenBank/DDBJ databases">
        <title>Tengunoibacter tsumagoiensis gen. nov., sp. nov., Dictyobacter kobayashii sp. nov., D. alpinus sp. nov., and D. joshuensis sp. nov. and description of Dictyobacteraceae fam. nov. within the order Ktedonobacterales isolated from Tengu-no-mugimeshi.</title>
        <authorList>
            <person name="Wang C.M."/>
            <person name="Zheng Y."/>
            <person name="Sakai Y."/>
            <person name="Toyoda A."/>
            <person name="Minakuchi Y."/>
            <person name="Abe K."/>
            <person name="Yokota A."/>
            <person name="Yabe S."/>
        </authorList>
    </citation>
    <scope>NUCLEOTIDE SEQUENCE [LARGE SCALE GENOMIC DNA]</scope>
    <source>
        <strain evidence="4">S-27</strain>
    </source>
</reference>
<keyword evidence="2" id="KW-0460">Magnesium</keyword>
<dbReference type="EMBL" id="BIFQ01000001">
    <property type="protein sequence ID" value="GCE02914.1"/>
    <property type="molecule type" value="Genomic_DNA"/>
</dbReference>
<dbReference type="Gene3D" id="1.10.8.240">
    <property type="entry name" value="CofD-like domain"/>
    <property type="match status" value="1"/>
</dbReference>
<dbReference type="PANTHER" id="PTHR43007:SF1">
    <property type="entry name" value="2-PHOSPHO-L-LACTATE TRANSFERASE"/>
    <property type="match status" value="1"/>
</dbReference>
<dbReference type="SUPFAM" id="SSF142338">
    <property type="entry name" value="CofD-like"/>
    <property type="match status" value="1"/>
</dbReference>
<dbReference type="AlphaFoldDB" id="A0A401Z7T2"/>
<evidence type="ECO:0000256" key="2">
    <source>
        <dbReference type="ARBA" id="ARBA00022842"/>
    </source>
</evidence>
<dbReference type="NCBIfam" id="TIGR01819">
    <property type="entry name" value="F420_cofD"/>
    <property type="match status" value="1"/>
</dbReference>